<dbReference type="InterPro" id="IPR028159">
    <property type="entry name" value="RPA_interact_C_dom"/>
</dbReference>
<dbReference type="AlphaFoldDB" id="A0AAE2D272"/>
<evidence type="ECO:0000313" key="6">
    <source>
        <dbReference type="Proteomes" id="UP001292079"/>
    </source>
</evidence>
<evidence type="ECO:0000313" key="5">
    <source>
        <dbReference type="EMBL" id="KAK4468506.1"/>
    </source>
</evidence>
<evidence type="ECO:0000256" key="3">
    <source>
        <dbReference type="ARBA" id="ARBA00022833"/>
    </source>
</evidence>
<organism evidence="5 6">
    <name type="scientific">Schistosoma mekongi</name>
    <name type="common">Parasitic worm</name>
    <dbReference type="NCBI Taxonomy" id="38744"/>
    <lineage>
        <taxon>Eukaryota</taxon>
        <taxon>Metazoa</taxon>
        <taxon>Spiralia</taxon>
        <taxon>Lophotrochozoa</taxon>
        <taxon>Platyhelminthes</taxon>
        <taxon>Trematoda</taxon>
        <taxon>Digenea</taxon>
        <taxon>Strigeidida</taxon>
        <taxon>Schistosomatoidea</taxon>
        <taxon>Schistosomatidae</taxon>
        <taxon>Schistosoma</taxon>
    </lineage>
</organism>
<proteinExistence type="predicted"/>
<name>A0AAE2D272_SCHME</name>
<dbReference type="EMBL" id="JALJAT010000006">
    <property type="protein sequence ID" value="KAK4468506.1"/>
    <property type="molecule type" value="Genomic_DNA"/>
</dbReference>
<reference evidence="5" key="2">
    <citation type="journal article" date="2023" name="Infect Dis Poverty">
        <title>Chromosome-scale genome of the human blood fluke Schistosoma mekongi and its implications for public health.</title>
        <authorList>
            <person name="Zhou M."/>
            <person name="Xu L."/>
            <person name="Xu D."/>
            <person name="Chen W."/>
            <person name="Khan J."/>
            <person name="Hu Y."/>
            <person name="Huang H."/>
            <person name="Wei H."/>
            <person name="Zhang Y."/>
            <person name="Chusongsang P."/>
            <person name="Tanasarnprasert K."/>
            <person name="Hu X."/>
            <person name="Limpanont Y."/>
            <person name="Lv Z."/>
        </authorList>
    </citation>
    <scope>NUCLEOTIDE SEQUENCE</scope>
    <source>
        <strain evidence="5">LV_2022a</strain>
    </source>
</reference>
<dbReference type="PANTHER" id="PTHR31742:SF1">
    <property type="entry name" value="RPA-INTERACTING PROTEIN"/>
    <property type="match status" value="1"/>
</dbReference>
<dbReference type="Proteomes" id="UP001292079">
    <property type="component" value="Unassembled WGS sequence"/>
</dbReference>
<evidence type="ECO:0000256" key="2">
    <source>
        <dbReference type="ARBA" id="ARBA00022771"/>
    </source>
</evidence>
<keyword evidence="2" id="KW-0863">Zinc-finger</keyword>
<evidence type="ECO:0000256" key="1">
    <source>
        <dbReference type="ARBA" id="ARBA00022723"/>
    </source>
</evidence>
<feature type="domain" description="RPA-interacting protein C-terminal" evidence="4">
    <location>
        <begin position="130"/>
        <end position="198"/>
    </location>
</feature>
<evidence type="ECO:0000259" key="4">
    <source>
        <dbReference type="Pfam" id="PF14768"/>
    </source>
</evidence>
<gene>
    <name evidence="5" type="ORF">MN116_007707</name>
</gene>
<dbReference type="InterPro" id="IPR028156">
    <property type="entry name" value="RIP"/>
</dbReference>
<comment type="caution">
    <text evidence="5">The sequence shown here is derived from an EMBL/GenBank/DDBJ whole genome shotgun (WGS) entry which is preliminary data.</text>
</comment>
<sequence>MNKHKELYAKHFQHKEEKWKDLLHKRFMESMRSKRTNFIDHLRNIHNSEPKNLTDEILLQEKRELLKSLVEGSEAEQLDLDSLISLQDRILNELSIDIEEYLNPELWNSKSNNAVNPFYSADETHIETVLCPLCQNGCLSLDGTILTCSSCHLRLDTQTDSLSLTMIGNSLLDAKIKHQTSGCPYALHAWLIDQNANSQSFVQNNTDENENPYKSSTDIVTLLCIGCDQCSFMEVVV</sequence>
<keyword evidence="1" id="KW-0479">Metal-binding</keyword>
<dbReference type="Pfam" id="PF14768">
    <property type="entry name" value="RPA_interact_C"/>
    <property type="match status" value="1"/>
</dbReference>
<reference evidence="5" key="1">
    <citation type="submission" date="2022-04" db="EMBL/GenBank/DDBJ databases">
        <authorList>
            <person name="Xu L."/>
            <person name="Lv Z."/>
        </authorList>
    </citation>
    <scope>NUCLEOTIDE SEQUENCE</scope>
    <source>
        <strain evidence="5">LV_2022a</strain>
    </source>
</reference>
<accession>A0AAE2D272</accession>
<dbReference type="PANTHER" id="PTHR31742">
    <property type="entry name" value="RPA-INTERACTING PROTEIN RPAIN"/>
    <property type="match status" value="1"/>
</dbReference>
<keyword evidence="6" id="KW-1185">Reference proteome</keyword>
<dbReference type="GO" id="GO:0005634">
    <property type="term" value="C:nucleus"/>
    <property type="evidence" value="ECO:0007669"/>
    <property type="project" value="TreeGrafter"/>
</dbReference>
<dbReference type="GO" id="GO:0008270">
    <property type="term" value="F:zinc ion binding"/>
    <property type="evidence" value="ECO:0007669"/>
    <property type="project" value="UniProtKB-KW"/>
</dbReference>
<keyword evidence="3" id="KW-0862">Zinc</keyword>
<dbReference type="GO" id="GO:0006606">
    <property type="term" value="P:protein import into nucleus"/>
    <property type="evidence" value="ECO:0007669"/>
    <property type="project" value="TreeGrafter"/>
</dbReference>
<protein>
    <recommendedName>
        <fullName evidence="4">RPA-interacting protein C-terminal domain-containing protein</fullName>
    </recommendedName>
</protein>